<name>A0A1G5JXQ5_9BACL</name>
<evidence type="ECO:0000256" key="2">
    <source>
        <dbReference type="SAM" id="Phobius"/>
    </source>
</evidence>
<keyword evidence="4" id="KW-1185">Reference proteome</keyword>
<dbReference type="EMBL" id="FMVM01000012">
    <property type="protein sequence ID" value="SCY93106.1"/>
    <property type="molecule type" value="Genomic_DNA"/>
</dbReference>
<evidence type="ECO:0000313" key="3">
    <source>
        <dbReference type="EMBL" id="SCY93106.1"/>
    </source>
</evidence>
<dbReference type="STRING" id="582692.SAMN05720606_112134"/>
<keyword evidence="2" id="KW-0472">Membrane</keyword>
<evidence type="ECO:0000256" key="1">
    <source>
        <dbReference type="SAM" id="MobiDB-lite"/>
    </source>
</evidence>
<gene>
    <name evidence="3" type="ORF">SAMN05720606_112134</name>
</gene>
<keyword evidence="2" id="KW-0812">Transmembrane</keyword>
<feature type="region of interest" description="Disordered" evidence="1">
    <location>
        <begin position="56"/>
        <end position="112"/>
    </location>
</feature>
<dbReference type="AlphaFoldDB" id="A0A1G5JXQ5"/>
<organism evidence="3 4">
    <name type="scientific">Paenibacillus polysaccharolyticus</name>
    <dbReference type="NCBI Taxonomy" id="582692"/>
    <lineage>
        <taxon>Bacteria</taxon>
        <taxon>Bacillati</taxon>
        <taxon>Bacillota</taxon>
        <taxon>Bacilli</taxon>
        <taxon>Bacillales</taxon>
        <taxon>Paenibacillaceae</taxon>
        <taxon>Paenibacillus</taxon>
    </lineage>
</organism>
<accession>A0A1G5JXQ5</accession>
<sequence>MNKQAIVFWAFIVLAALGVISFMTRASLSSILIPLIVFGVVFLLYKFPPARWSRKAKTPKIKPSAKTMAKVNAQNNVNARKSSSSKKRKDYPFQVIQGQKGKNNEEDVPKYH</sequence>
<keyword evidence="2" id="KW-1133">Transmembrane helix</keyword>
<feature type="transmembrane region" description="Helical" evidence="2">
    <location>
        <begin position="28"/>
        <end position="47"/>
    </location>
</feature>
<reference evidence="4" key="1">
    <citation type="submission" date="2016-10" db="EMBL/GenBank/DDBJ databases">
        <authorList>
            <person name="Varghese N."/>
            <person name="Submissions S."/>
        </authorList>
    </citation>
    <scope>NUCLEOTIDE SEQUENCE [LARGE SCALE GENOMIC DNA]</scope>
    <source>
        <strain evidence="4">BL9</strain>
    </source>
</reference>
<dbReference type="RefSeq" id="WP_090922550.1">
    <property type="nucleotide sequence ID" value="NZ_FMVM01000012.1"/>
</dbReference>
<protein>
    <recommendedName>
        <fullName evidence="5">DUF2207 domain-containing protein</fullName>
    </recommendedName>
</protein>
<evidence type="ECO:0008006" key="5">
    <source>
        <dbReference type="Google" id="ProtNLM"/>
    </source>
</evidence>
<evidence type="ECO:0000313" key="4">
    <source>
        <dbReference type="Proteomes" id="UP000198538"/>
    </source>
</evidence>
<feature type="compositionally biased region" description="Basic and acidic residues" evidence="1">
    <location>
        <begin position="102"/>
        <end position="112"/>
    </location>
</feature>
<dbReference type="Proteomes" id="UP000198538">
    <property type="component" value="Unassembled WGS sequence"/>
</dbReference>
<proteinExistence type="predicted"/>